<reference evidence="21" key="1">
    <citation type="submission" date="2017-02" db="EMBL/GenBank/DDBJ databases">
        <authorList>
            <person name="Varghese N."/>
            <person name="Submissions S."/>
        </authorList>
    </citation>
    <scope>NUCLEOTIDE SEQUENCE [LARGE SCALE GENOMIC DNA]</scope>
    <source>
        <strain evidence="21">ATCC 51222</strain>
    </source>
</reference>
<keyword evidence="9" id="KW-0444">Lipid biosynthesis</keyword>
<keyword evidence="10 18" id="KW-0808">Transferase</keyword>
<dbReference type="Proteomes" id="UP000190657">
    <property type="component" value="Unassembled WGS sequence"/>
</dbReference>
<evidence type="ECO:0000256" key="16">
    <source>
        <dbReference type="ARBA" id="ARBA00023209"/>
    </source>
</evidence>
<keyword evidence="14" id="KW-0443">Lipid metabolism</keyword>
<evidence type="ECO:0000313" key="20">
    <source>
        <dbReference type="EMBL" id="SJZ42547.1"/>
    </source>
</evidence>
<protein>
    <recommendedName>
        <fullName evidence="7 18">Phosphatidate cytidylyltransferase</fullName>
        <ecNumber evidence="6 18">2.7.7.41</ecNumber>
    </recommendedName>
</protein>
<feature type="transmembrane region" description="Helical" evidence="19">
    <location>
        <begin position="86"/>
        <end position="106"/>
    </location>
</feature>
<dbReference type="EC" id="2.7.7.41" evidence="6 18"/>
<evidence type="ECO:0000256" key="14">
    <source>
        <dbReference type="ARBA" id="ARBA00023098"/>
    </source>
</evidence>
<dbReference type="GO" id="GO:0005886">
    <property type="term" value="C:plasma membrane"/>
    <property type="evidence" value="ECO:0007669"/>
    <property type="project" value="UniProtKB-SubCell"/>
</dbReference>
<dbReference type="AlphaFoldDB" id="A0A1T4KJI7"/>
<proteinExistence type="inferred from homology"/>
<evidence type="ECO:0000256" key="1">
    <source>
        <dbReference type="ARBA" id="ARBA00001698"/>
    </source>
</evidence>
<keyword evidence="8" id="KW-1003">Cell membrane</keyword>
<comment type="pathway">
    <text evidence="4">Lipid metabolism.</text>
</comment>
<evidence type="ECO:0000256" key="7">
    <source>
        <dbReference type="ARBA" id="ARBA00019373"/>
    </source>
</evidence>
<keyword evidence="12 18" id="KW-0548">Nucleotidyltransferase</keyword>
<feature type="transmembrane region" description="Helical" evidence="19">
    <location>
        <begin position="118"/>
        <end position="138"/>
    </location>
</feature>
<dbReference type="STRING" id="290054.SAMN02745114_00501"/>
<name>A0A1T4KJI7_9FIRM</name>
<evidence type="ECO:0000256" key="18">
    <source>
        <dbReference type="RuleBase" id="RU003938"/>
    </source>
</evidence>
<evidence type="ECO:0000256" key="6">
    <source>
        <dbReference type="ARBA" id="ARBA00012487"/>
    </source>
</evidence>
<feature type="transmembrane region" description="Helical" evidence="19">
    <location>
        <begin position="6"/>
        <end position="36"/>
    </location>
</feature>
<comment type="similarity">
    <text evidence="5 18">Belongs to the CDS family.</text>
</comment>
<dbReference type="UniPathway" id="UPA00557">
    <property type="reaction ID" value="UER00614"/>
</dbReference>
<evidence type="ECO:0000256" key="12">
    <source>
        <dbReference type="ARBA" id="ARBA00022695"/>
    </source>
</evidence>
<comment type="subcellular location">
    <subcellularLocation>
        <location evidence="2">Cell membrane</location>
        <topology evidence="2">Multi-pass membrane protein</topology>
    </subcellularLocation>
</comment>
<dbReference type="GO" id="GO:0016024">
    <property type="term" value="P:CDP-diacylglycerol biosynthetic process"/>
    <property type="evidence" value="ECO:0007669"/>
    <property type="project" value="UniProtKB-UniPathway"/>
</dbReference>
<feature type="transmembrane region" description="Helical" evidence="19">
    <location>
        <begin position="150"/>
        <end position="170"/>
    </location>
</feature>
<evidence type="ECO:0000256" key="3">
    <source>
        <dbReference type="ARBA" id="ARBA00005119"/>
    </source>
</evidence>
<comment type="pathway">
    <text evidence="3 18">Phospholipid metabolism; CDP-diacylglycerol biosynthesis; CDP-diacylglycerol from sn-glycerol 3-phosphate: step 3/3.</text>
</comment>
<dbReference type="PROSITE" id="PS01315">
    <property type="entry name" value="CDS"/>
    <property type="match status" value="1"/>
</dbReference>
<gene>
    <name evidence="20" type="ORF">SAMN02745114_00501</name>
</gene>
<feature type="transmembrane region" description="Helical" evidence="19">
    <location>
        <begin position="222"/>
        <end position="240"/>
    </location>
</feature>
<comment type="catalytic activity">
    <reaction evidence="1 18">
        <text>a 1,2-diacyl-sn-glycero-3-phosphate + CTP + H(+) = a CDP-1,2-diacyl-sn-glycerol + diphosphate</text>
        <dbReference type="Rhea" id="RHEA:16229"/>
        <dbReference type="ChEBI" id="CHEBI:15378"/>
        <dbReference type="ChEBI" id="CHEBI:33019"/>
        <dbReference type="ChEBI" id="CHEBI:37563"/>
        <dbReference type="ChEBI" id="CHEBI:58332"/>
        <dbReference type="ChEBI" id="CHEBI:58608"/>
        <dbReference type="EC" id="2.7.7.41"/>
    </reaction>
</comment>
<evidence type="ECO:0000313" key="21">
    <source>
        <dbReference type="Proteomes" id="UP000190657"/>
    </source>
</evidence>
<evidence type="ECO:0000256" key="4">
    <source>
        <dbReference type="ARBA" id="ARBA00005189"/>
    </source>
</evidence>
<organism evidence="20 21">
    <name type="scientific">Eubacterium coprostanoligenes</name>
    <dbReference type="NCBI Taxonomy" id="290054"/>
    <lineage>
        <taxon>Bacteria</taxon>
        <taxon>Bacillati</taxon>
        <taxon>Bacillota</taxon>
        <taxon>Clostridia</taxon>
        <taxon>Eubacteriales</taxon>
        <taxon>Eubacteriaceae</taxon>
        <taxon>Eubacterium</taxon>
    </lineage>
</organism>
<dbReference type="RefSeq" id="WP_078768005.1">
    <property type="nucleotide sequence ID" value="NZ_FUWW01000004.1"/>
</dbReference>
<dbReference type="EMBL" id="FUWW01000004">
    <property type="protein sequence ID" value="SJZ42547.1"/>
    <property type="molecule type" value="Genomic_DNA"/>
</dbReference>
<feature type="transmembrane region" description="Helical" evidence="19">
    <location>
        <begin position="48"/>
        <end position="66"/>
    </location>
</feature>
<dbReference type="PANTHER" id="PTHR46382">
    <property type="entry name" value="PHOSPHATIDATE CYTIDYLYLTRANSFERASE"/>
    <property type="match status" value="1"/>
</dbReference>
<keyword evidence="15 19" id="KW-0472">Membrane</keyword>
<evidence type="ECO:0000256" key="15">
    <source>
        <dbReference type="ARBA" id="ARBA00023136"/>
    </source>
</evidence>
<keyword evidence="16" id="KW-0594">Phospholipid biosynthesis</keyword>
<evidence type="ECO:0000256" key="13">
    <source>
        <dbReference type="ARBA" id="ARBA00022989"/>
    </source>
</evidence>
<keyword evidence="17" id="KW-1208">Phospholipid metabolism</keyword>
<keyword evidence="21" id="KW-1185">Reference proteome</keyword>
<evidence type="ECO:0000256" key="17">
    <source>
        <dbReference type="ARBA" id="ARBA00023264"/>
    </source>
</evidence>
<dbReference type="Pfam" id="PF01148">
    <property type="entry name" value="CTP_transf_1"/>
    <property type="match status" value="1"/>
</dbReference>
<dbReference type="InterPro" id="IPR000374">
    <property type="entry name" value="PC_trans"/>
</dbReference>
<feature type="transmembrane region" description="Helical" evidence="19">
    <location>
        <begin position="191"/>
        <end position="210"/>
    </location>
</feature>
<evidence type="ECO:0000256" key="19">
    <source>
        <dbReference type="SAM" id="Phobius"/>
    </source>
</evidence>
<evidence type="ECO:0000256" key="8">
    <source>
        <dbReference type="ARBA" id="ARBA00022475"/>
    </source>
</evidence>
<evidence type="ECO:0000256" key="10">
    <source>
        <dbReference type="ARBA" id="ARBA00022679"/>
    </source>
</evidence>
<dbReference type="OrthoDB" id="9799199at2"/>
<dbReference type="GO" id="GO:0004605">
    <property type="term" value="F:phosphatidate cytidylyltransferase activity"/>
    <property type="evidence" value="ECO:0007669"/>
    <property type="project" value="UniProtKB-EC"/>
</dbReference>
<evidence type="ECO:0000256" key="5">
    <source>
        <dbReference type="ARBA" id="ARBA00010185"/>
    </source>
</evidence>
<evidence type="ECO:0000256" key="11">
    <source>
        <dbReference type="ARBA" id="ARBA00022692"/>
    </source>
</evidence>
<sequence>MKQRLITAGVLLALLAVVVWQIYTPLFIIVIAFLSAVASNEIMKCAKVSNKFIVIFGTAVGAIIPFTSSDSIMSPWISEEKWGSFISTVPSLAFIFLIIIAFFLAMIFDYEHTKFEDVAISIVASIAVPYGFSMFAMLRDMYGYRAQLGVYLIFYGLIAALGTDTGAQLGGMAFGKHKMAPHISPKKTKEGALCGICTSFVLNIFAMLLFNKLAYSPLNKNLVTTLLIAEPFVAFLSMMGDLSASVLKRNFDVKDFGKIFPGHGGVMDRFDSSLFSIPLTYCVVEIFNNAVR</sequence>
<accession>A0A1T4KJI7</accession>
<keyword evidence="11 18" id="KW-0812">Transmembrane</keyword>
<dbReference type="PANTHER" id="PTHR46382:SF1">
    <property type="entry name" value="PHOSPHATIDATE CYTIDYLYLTRANSFERASE"/>
    <property type="match status" value="1"/>
</dbReference>
<evidence type="ECO:0000256" key="2">
    <source>
        <dbReference type="ARBA" id="ARBA00004651"/>
    </source>
</evidence>
<evidence type="ECO:0000256" key="9">
    <source>
        <dbReference type="ARBA" id="ARBA00022516"/>
    </source>
</evidence>
<keyword evidence="13 19" id="KW-1133">Transmembrane helix</keyword>